<evidence type="ECO:0000259" key="6">
    <source>
        <dbReference type="PROSITE" id="PS50862"/>
    </source>
</evidence>
<dbReference type="PANTHER" id="PTHR42918:SF6">
    <property type="entry name" value="ELONGATION FACTOR P--(R)-BETA-LYSINE LIGASE"/>
    <property type="match status" value="1"/>
</dbReference>
<dbReference type="PRINTS" id="PR00982">
    <property type="entry name" value="TRNASYNTHLYS"/>
</dbReference>
<dbReference type="InterPro" id="IPR018149">
    <property type="entry name" value="Lys-tRNA-synth_II_C"/>
</dbReference>
<dbReference type="GO" id="GO:0005524">
    <property type="term" value="F:ATP binding"/>
    <property type="evidence" value="ECO:0007669"/>
    <property type="project" value="UniProtKB-KW"/>
</dbReference>
<evidence type="ECO:0000256" key="3">
    <source>
        <dbReference type="ARBA" id="ARBA00022741"/>
    </source>
</evidence>
<dbReference type="GO" id="GO:0000049">
    <property type="term" value="F:tRNA binding"/>
    <property type="evidence" value="ECO:0007669"/>
    <property type="project" value="TreeGrafter"/>
</dbReference>
<evidence type="ECO:0000256" key="4">
    <source>
        <dbReference type="ARBA" id="ARBA00022840"/>
    </source>
</evidence>
<protein>
    <submittedName>
        <fullName evidence="7">Putative lysyl-tRNA synthetase (Lysine--tRNA ligase)(PoxA)</fullName>
        <ecNumber evidence="7">6.1.1.6</ecNumber>
    </submittedName>
</protein>
<dbReference type="InterPro" id="IPR004525">
    <property type="entry name" value="EpmA"/>
</dbReference>
<reference evidence="7 8" key="1">
    <citation type="journal article" date="2004" name="Nucleic Acids Res.">
        <title>Unique features revealed by the genome sequence of Acinetobacter sp. ADP1, a versatile and naturally transformation competent bacterium.</title>
        <authorList>
            <person name="Barbe V."/>
            <person name="Vallenet D."/>
            <person name="Fonknechten N."/>
            <person name="Kreimeyer A."/>
            <person name="Oztas S."/>
            <person name="Labarre L."/>
            <person name="Cruveiller S."/>
            <person name="Robert C."/>
            <person name="Duprat S."/>
            <person name="Wincker P."/>
            <person name="Ornston L.N."/>
            <person name="Weissenbach J."/>
            <person name="Marliere P."/>
            <person name="Cohen G.N."/>
            <person name="Medigue C."/>
        </authorList>
    </citation>
    <scope>NUCLEOTIDE SEQUENCE [LARGE SCALE GENOMIC DNA]</scope>
    <source>
        <strain evidence="8">ATCC 33305 / BD413 / ADP1</strain>
    </source>
</reference>
<dbReference type="PANTHER" id="PTHR42918">
    <property type="entry name" value="LYSYL-TRNA SYNTHETASE"/>
    <property type="match status" value="1"/>
</dbReference>
<dbReference type="STRING" id="202950.GCA_001485005_02312"/>
<organism evidence="7 8">
    <name type="scientific">Acinetobacter baylyi (strain ATCC 33305 / BD413 / ADP1)</name>
    <dbReference type="NCBI Taxonomy" id="62977"/>
    <lineage>
        <taxon>Bacteria</taxon>
        <taxon>Pseudomonadati</taxon>
        <taxon>Pseudomonadota</taxon>
        <taxon>Gammaproteobacteria</taxon>
        <taxon>Moraxellales</taxon>
        <taxon>Moraxellaceae</taxon>
        <taxon>Acinetobacter</taxon>
    </lineage>
</organism>
<dbReference type="Proteomes" id="UP000000430">
    <property type="component" value="Chromosome"/>
</dbReference>
<dbReference type="InterPro" id="IPR006195">
    <property type="entry name" value="aa-tRNA-synth_II"/>
</dbReference>
<evidence type="ECO:0000256" key="5">
    <source>
        <dbReference type="ARBA" id="ARBA00052794"/>
    </source>
</evidence>
<gene>
    <name evidence="7" type="ordered locus">ACIAD2666</name>
</gene>
<keyword evidence="2 7" id="KW-0436">Ligase</keyword>
<dbReference type="Gene3D" id="3.30.930.10">
    <property type="entry name" value="Bira Bifunctional Protein, Domain 2"/>
    <property type="match status" value="1"/>
</dbReference>
<dbReference type="KEGG" id="aci:ACIAD2666"/>
<evidence type="ECO:0000256" key="2">
    <source>
        <dbReference type="ARBA" id="ARBA00022598"/>
    </source>
</evidence>
<dbReference type="Pfam" id="PF00152">
    <property type="entry name" value="tRNA-synt_2"/>
    <property type="match status" value="1"/>
</dbReference>
<evidence type="ECO:0000256" key="1">
    <source>
        <dbReference type="ARBA" id="ARBA00011738"/>
    </source>
</evidence>
<dbReference type="InterPro" id="IPR004364">
    <property type="entry name" value="Aa-tRNA-synt_II"/>
</dbReference>
<dbReference type="SUPFAM" id="SSF55681">
    <property type="entry name" value="Class II aaRS and biotin synthetases"/>
    <property type="match status" value="1"/>
</dbReference>
<dbReference type="GO" id="GO:0005829">
    <property type="term" value="C:cytosol"/>
    <property type="evidence" value="ECO:0007669"/>
    <property type="project" value="TreeGrafter"/>
</dbReference>
<keyword evidence="3" id="KW-0547">Nucleotide-binding</keyword>
<dbReference type="NCBIfam" id="NF006828">
    <property type="entry name" value="PRK09350.1"/>
    <property type="match status" value="1"/>
</dbReference>
<dbReference type="eggNOG" id="COG2269">
    <property type="taxonomic scope" value="Bacteria"/>
</dbReference>
<feature type="domain" description="Aminoacyl-transfer RNA synthetases class-II family profile" evidence="6">
    <location>
        <begin position="22"/>
        <end position="325"/>
    </location>
</feature>
<keyword evidence="4" id="KW-0067">ATP-binding</keyword>
<evidence type="ECO:0000313" key="7">
    <source>
        <dbReference type="EMBL" id="CAG69421.1"/>
    </source>
</evidence>
<dbReference type="EC" id="6.1.1.6" evidence="7"/>
<dbReference type="PROSITE" id="PS50862">
    <property type="entry name" value="AA_TRNA_LIGASE_II"/>
    <property type="match status" value="1"/>
</dbReference>
<sequence length="329" mass="37374">MNLEHHSNHYQPTCSIEALQARAKLYQTIRTFFAERGVLEVETPIISQAGVTDVHLASVKALRHIEGKERTQYLQTSPEFAMKRLLASGSGPIYQLCKVFRDDEHGRKHNSEFTMLEWYRPEFDLKDLMHETADLLETCLKQRFDEIRPMILSYKHAFQDRLEINPLQATLKQLKDTADRVGLNLDLGNDRLAYIDLLFSHIVEPSLGFDTPVFLTDFPPEMASLAKVRIDEDGEEVAARFEVYIEGLELANAYDELLDANILRARFEADNLERKLQGLAEMPLDENLLAALPHMPACAGIALGVDRLLMIATRQLKIEQVIAFPAAIA</sequence>
<comment type="catalytic activity">
    <reaction evidence="5">
        <text>D-beta-lysine + L-lysyl-[protein] + ATP = N(6)-((3R)-3,6-diaminohexanoyl)-L-lysyl-[protein] + AMP + diphosphate + H(+)</text>
        <dbReference type="Rhea" id="RHEA:83435"/>
        <dbReference type="Rhea" id="RHEA-COMP:9752"/>
        <dbReference type="Rhea" id="RHEA-COMP:20131"/>
        <dbReference type="ChEBI" id="CHEBI:15378"/>
        <dbReference type="ChEBI" id="CHEBI:29969"/>
        <dbReference type="ChEBI" id="CHEBI:30616"/>
        <dbReference type="ChEBI" id="CHEBI:33019"/>
        <dbReference type="ChEBI" id="CHEBI:84138"/>
        <dbReference type="ChEBI" id="CHEBI:156053"/>
        <dbReference type="ChEBI" id="CHEBI:456215"/>
    </reaction>
    <physiologicalReaction direction="left-to-right" evidence="5">
        <dbReference type="Rhea" id="RHEA:83436"/>
    </physiologicalReaction>
</comment>
<dbReference type="HOGENOM" id="CLU_008255_1_1_6"/>
<dbReference type="AlphaFoldDB" id="Q6F944"/>
<name>Q6F944_ACIAD</name>
<dbReference type="NCBIfam" id="TIGR00462">
    <property type="entry name" value="genX"/>
    <property type="match status" value="1"/>
</dbReference>
<accession>Q6F944</accession>
<dbReference type="DNASU" id="2878459"/>
<evidence type="ECO:0000313" key="8">
    <source>
        <dbReference type="Proteomes" id="UP000000430"/>
    </source>
</evidence>
<dbReference type="FunFam" id="3.30.930.10:FF:000017">
    <property type="entry name" value="Elongation factor P--(R)-beta-lysine ligase"/>
    <property type="match status" value="1"/>
</dbReference>
<dbReference type="GO" id="GO:0004824">
    <property type="term" value="F:lysine-tRNA ligase activity"/>
    <property type="evidence" value="ECO:0007669"/>
    <property type="project" value="UniProtKB-EC"/>
</dbReference>
<dbReference type="EMBL" id="CR543861">
    <property type="protein sequence ID" value="CAG69421.1"/>
    <property type="molecule type" value="Genomic_DNA"/>
</dbReference>
<dbReference type="InterPro" id="IPR045864">
    <property type="entry name" value="aa-tRNA-synth_II/BPL/LPL"/>
</dbReference>
<proteinExistence type="predicted"/>
<dbReference type="GO" id="GO:0006430">
    <property type="term" value="P:lysyl-tRNA aminoacylation"/>
    <property type="evidence" value="ECO:0007669"/>
    <property type="project" value="InterPro"/>
</dbReference>
<comment type="subunit">
    <text evidence="1">Homodimer.</text>
</comment>
<keyword evidence="7" id="KW-0030">Aminoacyl-tRNA synthetase</keyword>